<accession>A0ABM4IY22</accession>
<evidence type="ECO:0000256" key="1">
    <source>
        <dbReference type="SAM" id="MobiDB-lite"/>
    </source>
</evidence>
<organism evidence="2 3">
    <name type="scientific">Odocoileus virginianus</name>
    <name type="common">White-tailed deer</name>
    <dbReference type="NCBI Taxonomy" id="9874"/>
    <lineage>
        <taxon>Eukaryota</taxon>
        <taxon>Metazoa</taxon>
        <taxon>Chordata</taxon>
        <taxon>Craniata</taxon>
        <taxon>Vertebrata</taxon>
        <taxon>Euteleostomi</taxon>
        <taxon>Mammalia</taxon>
        <taxon>Eutheria</taxon>
        <taxon>Laurasiatheria</taxon>
        <taxon>Artiodactyla</taxon>
        <taxon>Ruminantia</taxon>
        <taxon>Pecora</taxon>
        <taxon>Cervidae</taxon>
        <taxon>Odocoileinae</taxon>
        <taxon>Odocoileus</taxon>
    </lineage>
</organism>
<feature type="region of interest" description="Disordered" evidence="1">
    <location>
        <begin position="1"/>
        <end position="24"/>
    </location>
</feature>
<name>A0ABM4IY22_ODOVR</name>
<dbReference type="Proteomes" id="UP001652640">
    <property type="component" value="Chromosome 14"/>
</dbReference>
<dbReference type="GeneID" id="110122004"/>
<reference evidence="2" key="1">
    <citation type="journal article" date="2022" name="J. Hered.">
        <title>A De Novo Chromosome-Level Genome Assembly of the White-Tailed Deer, Odocoileus Virginianus.</title>
        <authorList>
            <person name="London E.W."/>
            <person name="Roca A.L."/>
            <person name="Novakofski J.E."/>
            <person name="Mateus-Pinilla N.E."/>
        </authorList>
    </citation>
    <scope>NUCLEOTIDE SEQUENCE [LARGE SCALE GENOMIC DNA]</scope>
</reference>
<gene>
    <name evidence="3" type="primary">LOC110122004</name>
</gene>
<proteinExistence type="predicted"/>
<evidence type="ECO:0000313" key="2">
    <source>
        <dbReference type="Proteomes" id="UP001652640"/>
    </source>
</evidence>
<protein>
    <submittedName>
        <fullName evidence="3">Uncharacterized protein isoform X1</fullName>
    </submittedName>
</protein>
<keyword evidence="2" id="KW-1185">Reference proteome</keyword>
<dbReference type="RefSeq" id="XP_070332708.1">
    <property type="nucleotide sequence ID" value="XM_070476607.1"/>
</dbReference>
<evidence type="ECO:0000313" key="3">
    <source>
        <dbReference type="RefSeq" id="XP_070332708.1"/>
    </source>
</evidence>
<sequence>MALSTAPPATGQAGRTDGGTSGPGIVKKGLSVLRDVTATEASSMVLDKLLNPSLLFAYERAVCARVRGGAVTNARLPSPNQPTRCSFHSLGVYTTASPELSRLHLRVSASRFQEEENVDTETQEEHHVIPEAETGVSLPQAKEHQGSLASSRSQEKVMESWKQLAGLSFTYLLRWALCSNTKRFVSHSSHSLMPVKLSFLFQVVSQG</sequence>
<reference evidence="3" key="2">
    <citation type="submission" date="2025-08" db="UniProtKB">
        <authorList>
            <consortium name="RefSeq"/>
        </authorList>
    </citation>
    <scope>IDENTIFICATION</scope>
    <source>
        <tissue evidence="3">Tongue muscle</tissue>
    </source>
</reference>